<dbReference type="VEuPathDB" id="FungiDB:H257_04651"/>
<evidence type="ECO:0008006" key="8">
    <source>
        <dbReference type="Google" id="ProtNLM"/>
    </source>
</evidence>
<proteinExistence type="inferred from homology"/>
<dbReference type="GO" id="GO:0034411">
    <property type="term" value="P:cell wall (1-&gt;3)-beta-D-glucan biosynthetic process"/>
    <property type="evidence" value="ECO:0007669"/>
    <property type="project" value="TreeGrafter"/>
</dbReference>
<dbReference type="InterPro" id="IPR017853">
    <property type="entry name" value="GH"/>
</dbReference>
<gene>
    <name evidence="6" type="ORF">DYB36_001921</name>
</gene>
<dbReference type="GO" id="GO:0042124">
    <property type="term" value="F:1,3-beta-glucanosyltransferase activity"/>
    <property type="evidence" value="ECO:0007669"/>
    <property type="project" value="TreeGrafter"/>
</dbReference>
<accession>A0A397BNP4</accession>
<keyword evidence="4" id="KW-0325">Glycoprotein</keyword>
<evidence type="ECO:0000256" key="1">
    <source>
        <dbReference type="ARBA" id="ARBA00007528"/>
    </source>
</evidence>
<keyword evidence="2 5" id="KW-0732">Signal</keyword>
<feature type="chain" id="PRO_5025571963" description="EGF-like domain-containing protein" evidence="5">
    <location>
        <begin position="22"/>
        <end position="554"/>
    </location>
</feature>
<feature type="signal peptide" evidence="5">
    <location>
        <begin position="1"/>
        <end position="21"/>
    </location>
</feature>
<evidence type="ECO:0000256" key="2">
    <source>
        <dbReference type="ARBA" id="ARBA00022729"/>
    </source>
</evidence>
<dbReference type="InterPro" id="IPR004886">
    <property type="entry name" value="Glucanosyltransferase"/>
</dbReference>
<dbReference type="PANTHER" id="PTHR31468:SF2">
    <property type="entry name" value="1,3-BETA-GLUCANOSYLTRANSFERASE GAS1"/>
    <property type="match status" value="1"/>
</dbReference>
<dbReference type="SUPFAM" id="SSF51445">
    <property type="entry name" value="(Trans)glycosidases"/>
    <property type="match status" value="1"/>
</dbReference>
<name>A0A397BNP4_APHAT</name>
<dbReference type="Pfam" id="PF03198">
    <property type="entry name" value="Glyco_hydro_72"/>
    <property type="match status" value="1"/>
</dbReference>
<evidence type="ECO:0000313" key="6">
    <source>
        <dbReference type="EMBL" id="RHY19802.1"/>
    </source>
</evidence>
<evidence type="ECO:0000256" key="5">
    <source>
        <dbReference type="SAM" id="SignalP"/>
    </source>
</evidence>
<evidence type="ECO:0000313" key="7">
    <source>
        <dbReference type="Proteomes" id="UP000265427"/>
    </source>
</evidence>
<comment type="caution">
    <text evidence="6">The sequence shown here is derived from an EMBL/GenBank/DDBJ whole genome shotgun (WGS) entry which is preliminary data.</text>
</comment>
<keyword evidence="3" id="KW-1015">Disulfide bond</keyword>
<organism evidence="6 7">
    <name type="scientific">Aphanomyces astaci</name>
    <name type="common">Crayfish plague agent</name>
    <dbReference type="NCBI Taxonomy" id="112090"/>
    <lineage>
        <taxon>Eukaryota</taxon>
        <taxon>Sar</taxon>
        <taxon>Stramenopiles</taxon>
        <taxon>Oomycota</taxon>
        <taxon>Saprolegniomycetes</taxon>
        <taxon>Saprolegniales</taxon>
        <taxon>Verrucalvaceae</taxon>
        <taxon>Aphanomyces</taxon>
    </lineage>
</organism>
<evidence type="ECO:0000256" key="3">
    <source>
        <dbReference type="ARBA" id="ARBA00023157"/>
    </source>
</evidence>
<dbReference type="Gene3D" id="3.20.20.80">
    <property type="entry name" value="Glycosidases"/>
    <property type="match status" value="1"/>
</dbReference>
<dbReference type="EMBL" id="QUSZ01003082">
    <property type="protein sequence ID" value="RHY19802.1"/>
    <property type="molecule type" value="Genomic_DNA"/>
</dbReference>
<comment type="similarity">
    <text evidence="1">Belongs to the glycosyl hydrolase 72 family.</text>
</comment>
<dbReference type="PANTHER" id="PTHR31468">
    <property type="entry name" value="1,3-BETA-GLUCANOSYLTRANSFERASE GAS1"/>
    <property type="match status" value="1"/>
</dbReference>
<dbReference type="GO" id="GO:0005886">
    <property type="term" value="C:plasma membrane"/>
    <property type="evidence" value="ECO:0007669"/>
    <property type="project" value="TreeGrafter"/>
</dbReference>
<protein>
    <recommendedName>
        <fullName evidence="8">EGF-like domain-containing protein</fullName>
    </recommendedName>
</protein>
<dbReference type="Proteomes" id="UP000265427">
    <property type="component" value="Unassembled WGS sequence"/>
</dbReference>
<evidence type="ECO:0000256" key="4">
    <source>
        <dbReference type="ARBA" id="ARBA00023180"/>
    </source>
</evidence>
<reference evidence="6 7" key="1">
    <citation type="submission" date="2018-08" db="EMBL/GenBank/DDBJ databases">
        <title>Aphanomyces genome sequencing and annotation.</title>
        <authorList>
            <person name="Minardi D."/>
            <person name="Oidtmann B."/>
            <person name="Van Der Giezen M."/>
            <person name="Studholme D.J."/>
        </authorList>
    </citation>
    <scope>NUCLEOTIDE SEQUENCE [LARGE SCALE GENOMIC DNA]</scope>
    <source>
        <strain evidence="6 7">Kv</strain>
    </source>
</reference>
<sequence length="554" mass="59027">MAPSSLLVCALVAAVCCSVQALDPIVVRGNYMYNSVTGDRFIMRGITYEYDVSNDNFEKNSKEAIDRAVKDFAGTLNTLRIYQVNPEKNYSMFMAHMEVQQIYVMVAATPGTQDYFGSYRWSPIAKASPPGGNPSCYPSYLLHYGKSVAKAFAPYNHTLGLVMANEVMQASLIAAPCVKQYVADLKNWMRSKHDRMRLLPLAYAAADGAYVGEKGQTDKPKTLVDANEFATAKIQGLLCGDTMVNGQMRSSIDIYLVNEYRWCPGSKYSDTYAHLLAMASGVPIVMGLGEYGCDKNPPRDFAMIPYLFGDSTTSQGFSDVYSGGFAYSFGEANLGTGTFFPLFVGGDIAITGKPGKTATPAYENLVKQFKANPPLKEYAHATWDAANLTDRCTWVPPPATKTSTSNKRATAQGWIVQECTAVKVVPSDVWTTDSREGAPCSNDGAPCDVAVAKSVALSQQSLCGGLLASGSNCAKDSDCGASGTCTDGQCKCQGCFTGTGCQIAINDEDVCSSSTAKPPLSKDGSSTPKPNSAMGIGSTSAVLALAMVVVGAIC</sequence>
<dbReference type="AlphaFoldDB" id="A0A397BNP4"/>